<feature type="compositionally biased region" description="Polar residues" evidence="3">
    <location>
        <begin position="1"/>
        <end position="16"/>
    </location>
</feature>
<dbReference type="GO" id="GO:0003723">
    <property type="term" value="F:RNA binding"/>
    <property type="evidence" value="ECO:0007669"/>
    <property type="project" value="UniProtKB-UniRule"/>
</dbReference>
<dbReference type="OrthoDB" id="48651at2759"/>
<dbReference type="Proteomes" id="UP000473826">
    <property type="component" value="Unassembled WGS sequence"/>
</dbReference>
<dbReference type="SUPFAM" id="SSF54928">
    <property type="entry name" value="RNA-binding domain, RBD"/>
    <property type="match status" value="1"/>
</dbReference>
<evidence type="ECO:0000259" key="4">
    <source>
        <dbReference type="PROSITE" id="PS50102"/>
    </source>
</evidence>
<feature type="compositionally biased region" description="Basic residues" evidence="3">
    <location>
        <begin position="310"/>
        <end position="320"/>
    </location>
</feature>
<feature type="compositionally biased region" description="Basic residues" evidence="3">
    <location>
        <begin position="402"/>
        <end position="418"/>
    </location>
</feature>
<name>A0A7D8Z7C2_VANHU</name>
<dbReference type="PANTHER" id="PTHR23236">
    <property type="entry name" value="EUKARYOTIC TRANSLATION INITIATION FACTOR 4B/4H"/>
    <property type="match status" value="1"/>
</dbReference>
<dbReference type="PANTHER" id="PTHR23236:SF11">
    <property type="entry name" value="EUKARYOTIC TRANSLATION INITIATION FACTOR 4H"/>
    <property type="match status" value="1"/>
</dbReference>
<evidence type="ECO:0000256" key="3">
    <source>
        <dbReference type="SAM" id="MobiDB-lite"/>
    </source>
</evidence>
<feature type="compositionally biased region" description="Basic residues" evidence="3">
    <location>
        <begin position="341"/>
        <end position="361"/>
    </location>
</feature>
<dbReference type="EMBL" id="QKWK01000001">
    <property type="protein sequence ID" value="TXT15644.1"/>
    <property type="molecule type" value="Genomic_DNA"/>
</dbReference>
<feature type="compositionally biased region" description="Low complexity" evidence="3">
    <location>
        <begin position="363"/>
        <end position="372"/>
    </location>
</feature>
<comment type="caution">
    <text evidence="5">The sequence shown here is derived from an EMBL/GenBank/DDBJ whole genome shotgun (WGS) entry which is preliminary data.</text>
</comment>
<protein>
    <recommendedName>
        <fullName evidence="4">RRM domain-containing protein</fullName>
    </recommendedName>
</protein>
<dbReference type="GO" id="GO:0005730">
    <property type="term" value="C:nucleolus"/>
    <property type="evidence" value="ECO:0007669"/>
    <property type="project" value="TreeGrafter"/>
</dbReference>
<dbReference type="Pfam" id="PF00076">
    <property type="entry name" value="RRM_1"/>
    <property type="match status" value="1"/>
</dbReference>
<keyword evidence="6" id="KW-1185">Reference proteome</keyword>
<feature type="region of interest" description="Disordered" evidence="3">
    <location>
        <begin position="146"/>
        <end position="390"/>
    </location>
</feature>
<feature type="domain" description="RRM" evidence="4">
    <location>
        <begin position="72"/>
        <end position="147"/>
    </location>
</feature>
<dbReference type="InterPro" id="IPR012677">
    <property type="entry name" value="Nucleotide-bd_a/b_plait_sf"/>
</dbReference>
<evidence type="ECO:0000313" key="5">
    <source>
        <dbReference type="EMBL" id="TXT15644.1"/>
    </source>
</evidence>
<feature type="region of interest" description="Disordered" evidence="3">
    <location>
        <begin position="402"/>
        <end position="435"/>
    </location>
</feature>
<dbReference type="PROSITE" id="PS50102">
    <property type="entry name" value="RRM"/>
    <property type="match status" value="1"/>
</dbReference>
<dbReference type="SMART" id="SM00360">
    <property type="entry name" value="RRM"/>
    <property type="match status" value="1"/>
</dbReference>
<reference evidence="5 6" key="1">
    <citation type="journal article" date="2019" name="PLoS Genet.">
        <title>Convergent evolution of linked mating-type loci in basidiomycete fungi.</title>
        <authorList>
            <person name="Sun S."/>
            <person name="Coelho M.A."/>
            <person name="Heitman J."/>
            <person name="Nowrousian M."/>
        </authorList>
    </citation>
    <scope>NUCLEOTIDE SEQUENCE [LARGE SCALE GENOMIC DNA]</scope>
    <source>
        <strain evidence="5 6">CBS 4282</strain>
    </source>
</reference>
<evidence type="ECO:0000256" key="1">
    <source>
        <dbReference type="ARBA" id="ARBA00022884"/>
    </source>
</evidence>
<feature type="compositionally biased region" description="Basic and acidic residues" evidence="3">
    <location>
        <begin position="216"/>
        <end position="230"/>
    </location>
</feature>
<keyword evidence="1 2" id="KW-0694">RNA-binding</keyword>
<feature type="region of interest" description="Disordered" evidence="3">
    <location>
        <begin position="1"/>
        <end position="66"/>
    </location>
</feature>
<proteinExistence type="predicted"/>
<organism evidence="5 6">
    <name type="scientific">Vanrija humicola</name>
    <name type="common">Yeast</name>
    <name type="synonym">Cryptococcus humicola</name>
    <dbReference type="NCBI Taxonomy" id="5417"/>
    <lineage>
        <taxon>Eukaryota</taxon>
        <taxon>Fungi</taxon>
        <taxon>Dikarya</taxon>
        <taxon>Basidiomycota</taxon>
        <taxon>Agaricomycotina</taxon>
        <taxon>Tremellomycetes</taxon>
        <taxon>Trichosporonales</taxon>
        <taxon>Trichosporonaceae</taxon>
        <taxon>Vanrija</taxon>
    </lineage>
</organism>
<accession>A0A7D8Z7C2</accession>
<sequence>MNLSDFFAETTTSSNWADEMESLPTAPAQRADTGPRRGEPGYLESMPDRAARPAFGGGPVRDELPLPDVPPFTAFVGNLTFETDEEELRAFFAAQDPKSVRLVKDAEGKLKGFGYVEFNTRDGLATALSMSGTSLGGRTVRVNVAEAPASTANRRDFAPSAADEASQWRRATPLAPRQPEPPRRTFSGASDGPERDWSAARGAKFTPSRESSGYGRPRDGPPHEPREPRELTPSAADDADQWRSNKTFVQPPAPQIGGRGPHLPALPTPSRPGLEAPVRPRSAPSPPSPSAPDSTSRRALLLPALPLPSPRRRPRRRRSARPSPSTRPPARLRLLPTPSSARRRRPRPLPRPRRTLRRPRPHSSPSASTPRVCPRRRPRRPVPTPTASSRWLLAARSATRPLRLHRLPSPPPRRRRASPLRLLPARSTAMRSPTSLTRLPTCRFRAESRRDGAL</sequence>
<dbReference type="Gene3D" id="3.30.70.330">
    <property type="match status" value="1"/>
</dbReference>
<evidence type="ECO:0000256" key="2">
    <source>
        <dbReference type="PROSITE-ProRule" id="PRU00176"/>
    </source>
</evidence>
<gene>
    <name evidence="5" type="ORF">VHUM_00147</name>
</gene>
<dbReference type="InterPro" id="IPR000504">
    <property type="entry name" value="RRM_dom"/>
</dbReference>
<dbReference type="AlphaFoldDB" id="A0A7D8Z7C2"/>
<feature type="compositionally biased region" description="Low complexity" evidence="3">
    <location>
        <begin position="291"/>
        <end position="304"/>
    </location>
</feature>
<evidence type="ECO:0000313" key="6">
    <source>
        <dbReference type="Proteomes" id="UP000473826"/>
    </source>
</evidence>
<dbReference type="InterPro" id="IPR035979">
    <property type="entry name" value="RBD_domain_sf"/>
</dbReference>
<feature type="compositionally biased region" description="Low complexity" evidence="3">
    <location>
        <begin position="321"/>
        <end position="340"/>
    </location>
</feature>